<gene>
    <name evidence="5" type="ORF">MJB10_23340</name>
</gene>
<keyword evidence="1" id="KW-0285">Flavoprotein</keyword>
<name>A0AA96LLK2_9BACL</name>
<evidence type="ECO:0000313" key="5">
    <source>
        <dbReference type="EMBL" id="WNR43995.1"/>
    </source>
</evidence>
<keyword evidence="3" id="KW-0560">Oxidoreductase</keyword>
<evidence type="ECO:0000313" key="6">
    <source>
        <dbReference type="Proteomes" id="UP001304650"/>
    </source>
</evidence>
<evidence type="ECO:0000259" key="4">
    <source>
        <dbReference type="PROSITE" id="PS51387"/>
    </source>
</evidence>
<keyword evidence="2" id="KW-0274">FAD</keyword>
<reference evidence="5" key="1">
    <citation type="submission" date="2022-02" db="EMBL/GenBank/DDBJ databases">
        <title>Paenibacillus sp. MBLB1832 Whole Genome Shotgun Sequencing.</title>
        <authorList>
            <person name="Hwang C.Y."/>
            <person name="Cho E.-S."/>
            <person name="Seo M.-J."/>
        </authorList>
    </citation>
    <scope>NUCLEOTIDE SEQUENCE</scope>
    <source>
        <strain evidence="5">MBLB1832</strain>
    </source>
</reference>
<accession>A0AA96LLK2</accession>
<dbReference type="InterPro" id="IPR006094">
    <property type="entry name" value="Oxid_FAD_bind_N"/>
</dbReference>
<dbReference type="SUPFAM" id="SSF56176">
    <property type="entry name" value="FAD-binding/transporter-associated domain-like"/>
    <property type="match status" value="1"/>
</dbReference>
<dbReference type="InterPro" id="IPR010031">
    <property type="entry name" value="FAD_lactone_oxidase-like"/>
</dbReference>
<dbReference type="SUPFAM" id="SSF55103">
    <property type="entry name" value="FAD-linked oxidases, C-terminal domain"/>
    <property type="match status" value="1"/>
</dbReference>
<dbReference type="EMBL" id="CP130319">
    <property type="protein sequence ID" value="WNR43995.1"/>
    <property type="molecule type" value="Genomic_DNA"/>
</dbReference>
<dbReference type="KEGG" id="proo:MJB10_23340"/>
<keyword evidence="6" id="KW-1185">Reference proteome</keyword>
<dbReference type="Gene3D" id="1.10.45.10">
    <property type="entry name" value="Vanillyl-alcohol Oxidase, Chain A, domain 4"/>
    <property type="match status" value="1"/>
</dbReference>
<dbReference type="InterPro" id="IPR036318">
    <property type="entry name" value="FAD-bd_PCMH-like_sf"/>
</dbReference>
<dbReference type="InterPro" id="IPR016169">
    <property type="entry name" value="FAD-bd_PCMH_sub2"/>
</dbReference>
<dbReference type="PROSITE" id="PS51387">
    <property type="entry name" value="FAD_PCMH"/>
    <property type="match status" value="1"/>
</dbReference>
<protein>
    <submittedName>
        <fullName evidence="5">FAD-binding oxidoreductase</fullName>
    </submittedName>
</protein>
<feature type="domain" description="FAD-binding PCMH-type" evidence="4">
    <location>
        <begin position="37"/>
        <end position="209"/>
    </location>
</feature>
<sequence>MKKIVVLLILIALCLWQYVRTLDAGEDPFLRSDYSKLRPVKVERVIPSKEVSQLQAIVQEAQAKGLTLSIAGQRHSQGGHTYYKDSIVLDMTSFNKVLAIDAQAKTVIVQSGATWADVQRAINPYGLAVKTMQSQNIFTIGGSISVNAHGRDIRNGSLISSVDSFRLLCADGTIRNVSRSDNAELFQLALGGYGLFGVILEVTLSLTDDVVYEMQSEATTVEAYTDFFINQVKRNPDIHMHLARISVAPGTFLTEMYATNYRVRPELHVADYNKLKLNDSYVLPLKFLFGLNRSFDWGKDALWALQRKFLIGHSSILTRNNAMRSESDFMDYSSDAKNDLLQEYFVPVEHFAELVQSIRPILQEEDLNLLNITVRYVNHDEEATLSYAKSDMFALVCLFNTPIHAAGQAKMTEGIRRIIDQVERVQGSYYLPYAPFPSVEQFRAIYPKADDFFRAKEKWDPQHVFMNYFYDDYSNRLRSQFSDENL</sequence>
<dbReference type="Gene3D" id="3.30.465.10">
    <property type="match status" value="1"/>
</dbReference>
<dbReference type="RefSeq" id="WP_314799124.1">
    <property type="nucleotide sequence ID" value="NZ_CP130319.1"/>
</dbReference>
<evidence type="ECO:0000256" key="1">
    <source>
        <dbReference type="ARBA" id="ARBA00022630"/>
    </source>
</evidence>
<dbReference type="Proteomes" id="UP001304650">
    <property type="component" value="Chromosome"/>
</dbReference>
<proteinExistence type="predicted"/>
<dbReference type="GO" id="GO:0071949">
    <property type="term" value="F:FAD binding"/>
    <property type="evidence" value="ECO:0007669"/>
    <property type="project" value="InterPro"/>
</dbReference>
<evidence type="ECO:0000256" key="2">
    <source>
        <dbReference type="ARBA" id="ARBA00022827"/>
    </source>
</evidence>
<dbReference type="GO" id="GO:0016899">
    <property type="term" value="F:oxidoreductase activity, acting on the CH-OH group of donors, oxygen as acceptor"/>
    <property type="evidence" value="ECO:0007669"/>
    <property type="project" value="InterPro"/>
</dbReference>
<dbReference type="InterPro" id="IPR016164">
    <property type="entry name" value="FAD-linked_Oxase-like_C"/>
</dbReference>
<dbReference type="PANTHER" id="PTHR43762">
    <property type="entry name" value="L-GULONOLACTONE OXIDASE"/>
    <property type="match status" value="1"/>
</dbReference>
<dbReference type="PANTHER" id="PTHR43762:SF1">
    <property type="entry name" value="D-ARABINONO-1,4-LACTONE OXIDASE"/>
    <property type="match status" value="1"/>
</dbReference>
<dbReference type="InterPro" id="IPR016166">
    <property type="entry name" value="FAD-bd_PCMH"/>
</dbReference>
<dbReference type="AlphaFoldDB" id="A0AA96LLK2"/>
<dbReference type="InterPro" id="IPR016171">
    <property type="entry name" value="Vanillyl_alc_oxidase_C-sub2"/>
</dbReference>
<dbReference type="Pfam" id="PF01565">
    <property type="entry name" value="FAD_binding_4"/>
    <property type="match status" value="1"/>
</dbReference>
<evidence type="ECO:0000256" key="3">
    <source>
        <dbReference type="ARBA" id="ARBA00023002"/>
    </source>
</evidence>
<organism evidence="5 6">
    <name type="scientific">Paenibacillus roseopurpureus</name>
    <dbReference type="NCBI Taxonomy" id="2918901"/>
    <lineage>
        <taxon>Bacteria</taxon>
        <taxon>Bacillati</taxon>
        <taxon>Bacillota</taxon>
        <taxon>Bacilli</taxon>
        <taxon>Bacillales</taxon>
        <taxon>Paenibacillaceae</taxon>
        <taxon>Paenibacillus</taxon>
    </lineage>
</organism>